<dbReference type="STRING" id="1513271.XM47_10860"/>
<dbReference type="Gene3D" id="3.30.110.170">
    <property type="entry name" value="Protein of unknown function (DUF541), domain 1"/>
    <property type="match status" value="1"/>
</dbReference>
<evidence type="ECO:0008006" key="3">
    <source>
        <dbReference type="Google" id="ProtNLM"/>
    </source>
</evidence>
<dbReference type="InterPro" id="IPR052022">
    <property type="entry name" value="26kDa_periplasmic_antigen"/>
</dbReference>
<dbReference type="PANTHER" id="PTHR34387:SF1">
    <property type="entry name" value="PERIPLASMIC IMMUNOGENIC PROTEIN"/>
    <property type="match status" value="1"/>
</dbReference>
<dbReference type="Pfam" id="PF04402">
    <property type="entry name" value="SIMPL"/>
    <property type="match status" value="1"/>
</dbReference>
<keyword evidence="2" id="KW-1185">Reference proteome</keyword>
<gene>
    <name evidence="1" type="ORF">XM47_10860</name>
</gene>
<dbReference type="Proteomes" id="UP000037600">
    <property type="component" value="Unassembled WGS sequence"/>
</dbReference>
<protein>
    <recommendedName>
        <fullName evidence="3">SIMPL domain-containing protein</fullName>
    </recommendedName>
</protein>
<dbReference type="GO" id="GO:0006974">
    <property type="term" value="P:DNA damage response"/>
    <property type="evidence" value="ECO:0007669"/>
    <property type="project" value="TreeGrafter"/>
</dbReference>
<proteinExistence type="predicted"/>
<dbReference type="PANTHER" id="PTHR34387">
    <property type="entry name" value="SLR1258 PROTEIN"/>
    <property type="match status" value="1"/>
</dbReference>
<dbReference type="AlphaFoldDB" id="A0A0J8GQG1"/>
<evidence type="ECO:0000313" key="1">
    <source>
        <dbReference type="EMBL" id="KMT64982.1"/>
    </source>
</evidence>
<evidence type="ECO:0000313" key="2">
    <source>
        <dbReference type="Proteomes" id="UP000037600"/>
    </source>
</evidence>
<name>A0A0J8GQG1_9ALTE</name>
<comment type="caution">
    <text evidence="1">The sequence shown here is derived from an EMBL/GenBank/DDBJ whole genome shotgun (WGS) entry which is preliminary data.</text>
</comment>
<organism evidence="1 2">
    <name type="scientific">Catenovulum maritimum</name>
    <dbReference type="NCBI Taxonomy" id="1513271"/>
    <lineage>
        <taxon>Bacteria</taxon>
        <taxon>Pseudomonadati</taxon>
        <taxon>Pseudomonadota</taxon>
        <taxon>Gammaproteobacteria</taxon>
        <taxon>Alteromonadales</taxon>
        <taxon>Alteromonadaceae</taxon>
        <taxon>Catenovulum</taxon>
    </lineage>
</organism>
<dbReference type="EMBL" id="LAZL01000016">
    <property type="protein sequence ID" value="KMT64982.1"/>
    <property type="molecule type" value="Genomic_DNA"/>
</dbReference>
<reference evidence="1 2" key="1">
    <citation type="submission" date="2015-04" db="EMBL/GenBank/DDBJ databases">
        <title>Draft Genome Sequence of the Novel Agar-Digesting Marine Bacterium Q1.</title>
        <authorList>
            <person name="Li Y."/>
            <person name="Li D."/>
            <person name="Chen G."/>
            <person name="Du Z."/>
        </authorList>
    </citation>
    <scope>NUCLEOTIDE SEQUENCE [LARGE SCALE GENOMIC DNA]</scope>
    <source>
        <strain evidence="1 2">Q1</strain>
    </source>
</reference>
<sequence>MASSLPDEPHVYVEGSASIDVSPDIVLFSIHLEEIDKDVDLAKEAIDKNSKALLSKSIELGIDLKNITSDSLRVQRKTRWEQGKSIYIGTSVSRNIKIKLTNIDLYSEVLSSLIALKISEDISSSLDVSDSDALTDKALNAAMEDARKRATMLAKSQGKTLGDVYSISEFNLRRLEKQYLNVSRSISGSHASILAEDIGTTSDYSIANALSRVSGISVRGAGSSFEPGTMVATAQIFVVYELE</sequence>
<dbReference type="InterPro" id="IPR007497">
    <property type="entry name" value="SIMPL/DUF541"/>
</dbReference>
<accession>A0A0J8GQG1</accession>